<accession>A0AAP9NR77</accession>
<keyword evidence="2" id="KW-1185">Reference proteome</keyword>
<reference evidence="1 2" key="1">
    <citation type="submission" date="2019-12" db="EMBL/GenBank/DDBJ databases">
        <title>Genome sequencing and assembly of endphytes of Porphyra tenera.</title>
        <authorList>
            <person name="Park J.M."/>
            <person name="Shin R."/>
            <person name="Jo S.H."/>
        </authorList>
    </citation>
    <scope>NUCLEOTIDE SEQUENCE [LARGE SCALE GENOMIC DNA]</scope>
    <source>
        <strain evidence="1 2">GPM3</strain>
    </source>
</reference>
<proteinExistence type="predicted"/>
<dbReference type="AlphaFoldDB" id="A0AAP9NR77"/>
<organism evidence="1 2">
    <name type="scientific">Vreelandella titanicae</name>
    <dbReference type="NCBI Taxonomy" id="664683"/>
    <lineage>
        <taxon>Bacteria</taxon>
        <taxon>Pseudomonadati</taxon>
        <taxon>Pseudomonadota</taxon>
        <taxon>Gammaproteobacteria</taxon>
        <taxon>Oceanospirillales</taxon>
        <taxon>Halomonadaceae</taxon>
        <taxon>Vreelandella</taxon>
    </lineage>
</organism>
<evidence type="ECO:0000313" key="1">
    <source>
        <dbReference type="EMBL" id="QKS26574.1"/>
    </source>
</evidence>
<evidence type="ECO:0000313" key="2">
    <source>
        <dbReference type="Proteomes" id="UP000509761"/>
    </source>
</evidence>
<dbReference type="Proteomes" id="UP000509761">
    <property type="component" value="Chromosome"/>
</dbReference>
<protein>
    <submittedName>
        <fullName evidence="1">Uncharacterized protein</fullName>
    </submittedName>
</protein>
<dbReference type="EMBL" id="CP054580">
    <property type="protein sequence ID" value="QKS26574.1"/>
    <property type="molecule type" value="Genomic_DNA"/>
</dbReference>
<dbReference type="RefSeq" id="WP_174788383.1">
    <property type="nucleotide sequence ID" value="NZ_CP054580.1"/>
</dbReference>
<name>A0AAP9NR77_9GAMM</name>
<sequence length="159" mass="17069">MIINMKHNGTTYSEFHHAGLLERGVPIELVKAAAAKVLGRQVDTAAGNARAAFVSPGSYIDQEYLLAKQEASEWLAGGKDEAAIPSSVQDHIDMFGVSAEAAAAEIVATAEQWETALRDIRNLRLGGKAAVQRADTIEAAEEAAQQAIEQLNRYRPPEA</sequence>
<gene>
    <name evidence="1" type="ORF">FX987_04383</name>
</gene>